<dbReference type="AlphaFoldDB" id="A0AA86N4M3"/>
<comment type="similarity">
    <text evidence="2 7">Belongs to the CTL (choline transporter-like) family.</text>
</comment>
<dbReference type="PANTHER" id="PTHR12385:SF14">
    <property type="entry name" value="CHOLINE TRANSPORTER-LIKE 2"/>
    <property type="match status" value="1"/>
</dbReference>
<evidence type="ECO:0000256" key="2">
    <source>
        <dbReference type="ARBA" id="ARBA00007168"/>
    </source>
</evidence>
<keyword evidence="10" id="KW-1185">Reference proteome</keyword>
<feature type="transmembrane region" description="Helical" evidence="7">
    <location>
        <begin position="465"/>
        <end position="489"/>
    </location>
</feature>
<name>A0AA86N4M3_9EUKA</name>
<gene>
    <name evidence="9" type="ORF">HINF_LOCUS15793</name>
    <name evidence="8" type="ORF">HINF_LOCUS338</name>
</gene>
<organism evidence="8">
    <name type="scientific">Hexamita inflata</name>
    <dbReference type="NCBI Taxonomy" id="28002"/>
    <lineage>
        <taxon>Eukaryota</taxon>
        <taxon>Metamonada</taxon>
        <taxon>Diplomonadida</taxon>
        <taxon>Hexamitidae</taxon>
        <taxon>Hexamitinae</taxon>
        <taxon>Hexamita</taxon>
    </lineage>
</organism>
<comment type="caution">
    <text evidence="8">The sequence shown here is derived from an EMBL/GenBank/DDBJ whole genome shotgun (WGS) entry which is preliminary data.</text>
</comment>
<evidence type="ECO:0000256" key="5">
    <source>
        <dbReference type="ARBA" id="ARBA00023136"/>
    </source>
</evidence>
<reference evidence="8" key="1">
    <citation type="submission" date="2023-06" db="EMBL/GenBank/DDBJ databases">
        <authorList>
            <person name="Kurt Z."/>
        </authorList>
    </citation>
    <scope>NUCLEOTIDE SEQUENCE</scope>
</reference>
<reference evidence="9 10" key="2">
    <citation type="submission" date="2024-07" db="EMBL/GenBank/DDBJ databases">
        <authorList>
            <person name="Akdeniz Z."/>
        </authorList>
    </citation>
    <scope>NUCLEOTIDE SEQUENCE [LARGE SCALE GENOMIC DNA]</scope>
</reference>
<dbReference type="EMBL" id="CATOUU010000003">
    <property type="protein sequence ID" value="CAI9912693.1"/>
    <property type="molecule type" value="Genomic_DNA"/>
</dbReference>
<feature type="transmembrane region" description="Helical" evidence="7">
    <location>
        <begin position="21"/>
        <end position="43"/>
    </location>
</feature>
<evidence type="ECO:0000256" key="6">
    <source>
        <dbReference type="ARBA" id="ARBA00023180"/>
    </source>
</evidence>
<feature type="transmembrane region" description="Helical" evidence="7">
    <location>
        <begin position="417"/>
        <end position="439"/>
    </location>
</feature>
<feature type="transmembrane region" description="Helical" evidence="7">
    <location>
        <begin position="319"/>
        <end position="340"/>
    </location>
</feature>
<dbReference type="GO" id="GO:0005886">
    <property type="term" value="C:plasma membrane"/>
    <property type="evidence" value="ECO:0007669"/>
    <property type="project" value="UniProtKB-SubCell"/>
</dbReference>
<keyword evidence="4 7" id="KW-1133">Transmembrane helix</keyword>
<evidence type="ECO:0000313" key="8">
    <source>
        <dbReference type="EMBL" id="CAI9912693.1"/>
    </source>
</evidence>
<feature type="transmembrane region" description="Helical" evidence="7">
    <location>
        <begin position="702"/>
        <end position="722"/>
    </location>
</feature>
<dbReference type="Proteomes" id="UP001642409">
    <property type="component" value="Unassembled WGS sequence"/>
</dbReference>
<sequence length="785" mass="89878">MVEKAKEILLADEKLLTLRKCWNWFCIISFLLELTAMLLLFFFSNVALDYNQVKKAEILSAAADPMSRVCGYPSNTHLDIESPNLIDITNTDSGFSQSNMQSICILLNQAYQVSFDCTQLTGKNAKYYEYIYKLSSQLPDPGRVAVQTAKSTICMSNITVSATDKCGATEAYLCSIEFGVLANLVDPSLSITSNQQQFTSDQWTMLVNSLNKTGANYSFLFNLCSARGNVNYLPIATFEHFDRCDVDSSTSFTAIFSSLIKLPTYISYMITYFQSLKTQFMVEIQAYIKPIAWSFISALVLSFVYILLVLLFTKIIIIASSATVPLVLFVIGGLLTYVLNNSFFKDQFMFDTFGYLEYSTYVYGALLIVAIIIIFLLAILMLLMFLVSMDDKSKISDCIGICKAILRKRFRIYFTPVFYILCLFIHLAICVYIMMLIMFNGAFDSKMGVITFIKMSKSYVIEDDYFKICCMTITVFYLFHGIFLFYGCLQYALASLTFNWYDDRVEGTLDQIKQQEQRQIQAAANPNTVSDDFAQLGLNRKNMSKVFNKKVGSQHGRSTWQLIRSIGMMMCYSFTQIFLWIPRLFMLLVYYIQNKSDFAMLNKKQSKAAKLMNNFIEYMVSMTDKRTVLYAALTGCNYSTAFKHWKYIYGFNTTVVNDIGDITSRIVVIGKIIISVSVILFEQFLEKLILGTAMWTFKLTPVILCFIISYVISGMVLNLISITNTSLIMVYNFDQEVGKEPDMHYMPTQFRRVVDHYNLQSRKHKFNWKKTVQCFIAARDDIEAI</sequence>
<protein>
    <recommendedName>
        <fullName evidence="7">Choline transporter-like protein</fullName>
    </recommendedName>
</protein>
<accession>A0AA86N4M3</accession>
<evidence type="ECO:0000313" key="10">
    <source>
        <dbReference type="Proteomes" id="UP001642409"/>
    </source>
</evidence>
<evidence type="ECO:0000256" key="7">
    <source>
        <dbReference type="RuleBase" id="RU368066"/>
    </source>
</evidence>
<keyword evidence="3 7" id="KW-0812">Transmembrane</keyword>
<feature type="transmembrane region" description="Helical" evidence="7">
    <location>
        <begin position="291"/>
        <end position="312"/>
    </location>
</feature>
<feature type="transmembrane region" description="Helical" evidence="7">
    <location>
        <begin position="571"/>
        <end position="592"/>
    </location>
</feature>
<keyword evidence="5 7" id="KW-0472">Membrane</keyword>
<comment type="function">
    <text evidence="7">Choline transporter.</text>
</comment>
<dbReference type="Pfam" id="PF04515">
    <property type="entry name" value="Choline_transpo"/>
    <property type="match status" value="1"/>
</dbReference>
<feature type="transmembrane region" description="Helical" evidence="7">
    <location>
        <begin position="662"/>
        <end position="681"/>
    </location>
</feature>
<keyword evidence="6" id="KW-0325">Glycoprotein</keyword>
<evidence type="ECO:0000256" key="4">
    <source>
        <dbReference type="ARBA" id="ARBA00022989"/>
    </source>
</evidence>
<evidence type="ECO:0000256" key="3">
    <source>
        <dbReference type="ARBA" id="ARBA00022692"/>
    </source>
</evidence>
<comment type="subcellular location">
    <subcellularLocation>
        <location evidence="7">Cell membrane</location>
        <topology evidence="7">Multi-pass membrane protein</topology>
    </subcellularLocation>
    <subcellularLocation>
        <location evidence="1">Membrane</location>
        <topology evidence="1">Multi-pass membrane protein</topology>
    </subcellularLocation>
</comment>
<dbReference type="PANTHER" id="PTHR12385">
    <property type="entry name" value="CHOLINE TRANSPORTER-LIKE (SLC FAMILY 44)"/>
    <property type="match status" value="1"/>
</dbReference>
<dbReference type="EMBL" id="CAXDID020000038">
    <property type="protein sequence ID" value="CAL5998557.1"/>
    <property type="molecule type" value="Genomic_DNA"/>
</dbReference>
<feature type="transmembrane region" description="Helical" evidence="7">
    <location>
        <begin position="360"/>
        <end position="387"/>
    </location>
</feature>
<dbReference type="InterPro" id="IPR007603">
    <property type="entry name" value="Choline_transptr-like"/>
</dbReference>
<evidence type="ECO:0000256" key="1">
    <source>
        <dbReference type="ARBA" id="ARBA00004141"/>
    </source>
</evidence>
<dbReference type="GO" id="GO:0022857">
    <property type="term" value="F:transmembrane transporter activity"/>
    <property type="evidence" value="ECO:0007669"/>
    <property type="project" value="UniProtKB-UniRule"/>
</dbReference>
<evidence type="ECO:0000313" key="9">
    <source>
        <dbReference type="EMBL" id="CAL5998557.1"/>
    </source>
</evidence>
<proteinExistence type="inferred from homology"/>